<sequence length="29" mass="3334">EDCLHLNIHVPTKTHEDIIIAHDAFGHQE</sequence>
<evidence type="ECO:0008006" key="3">
    <source>
        <dbReference type="Google" id="ProtNLM"/>
    </source>
</evidence>
<comment type="caution">
    <text evidence="1">The sequence shown here is derived from an EMBL/GenBank/DDBJ whole genome shotgun (WGS) entry which is preliminary data.</text>
</comment>
<accession>A0A8J2P798</accession>
<keyword evidence="2" id="KW-1185">Reference proteome</keyword>
<gene>
    <name evidence="1" type="ORF">AFUS01_LOCUS22880</name>
</gene>
<evidence type="ECO:0000313" key="2">
    <source>
        <dbReference type="Proteomes" id="UP000708208"/>
    </source>
</evidence>
<proteinExistence type="predicted"/>
<dbReference type="AlphaFoldDB" id="A0A8J2P798"/>
<reference evidence="1" key="1">
    <citation type="submission" date="2021-06" db="EMBL/GenBank/DDBJ databases">
        <authorList>
            <person name="Hodson N. C."/>
            <person name="Mongue J. A."/>
            <person name="Jaron S. K."/>
        </authorList>
    </citation>
    <scope>NUCLEOTIDE SEQUENCE</scope>
</reference>
<dbReference type="Proteomes" id="UP000708208">
    <property type="component" value="Unassembled WGS sequence"/>
</dbReference>
<feature type="non-terminal residue" evidence="1">
    <location>
        <position position="1"/>
    </location>
</feature>
<organism evidence="1 2">
    <name type="scientific">Allacma fusca</name>
    <dbReference type="NCBI Taxonomy" id="39272"/>
    <lineage>
        <taxon>Eukaryota</taxon>
        <taxon>Metazoa</taxon>
        <taxon>Ecdysozoa</taxon>
        <taxon>Arthropoda</taxon>
        <taxon>Hexapoda</taxon>
        <taxon>Collembola</taxon>
        <taxon>Symphypleona</taxon>
        <taxon>Sminthuridae</taxon>
        <taxon>Allacma</taxon>
    </lineage>
</organism>
<evidence type="ECO:0000313" key="1">
    <source>
        <dbReference type="EMBL" id="CAG7734495.1"/>
    </source>
</evidence>
<dbReference type="EMBL" id="CAJVCH010270299">
    <property type="protein sequence ID" value="CAG7734495.1"/>
    <property type="molecule type" value="Genomic_DNA"/>
</dbReference>
<name>A0A8J2P798_9HEXA</name>
<protein>
    <recommendedName>
        <fullName evidence="3">Carboxylesterase type B domain-containing protein</fullName>
    </recommendedName>
</protein>